<organism evidence="3 4">
    <name type="scientific">Rhodoplanes serenus</name>
    <dbReference type="NCBI Taxonomy" id="200615"/>
    <lineage>
        <taxon>Bacteria</taxon>
        <taxon>Pseudomonadati</taxon>
        <taxon>Pseudomonadota</taxon>
        <taxon>Alphaproteobacteria</taxon>
        <taxon>Hyphomicrobiales</taxon>
        <taxon>Nitrobacteraceae</taxon>
        <taxon>Rhodoplanes</taxon>
    </lineage>
</organism>
<keyword evidence="4" id="KW-1185">Reference proteome</keyword>
<dbReference type="InterPro" id="IPR036291">
    <property type="entry name" value="NAD(P)-bd_dom_sf"/>
</dbReference>
<dbReference type="Gene3D" id="3.40.50.720">
    <property type="entry name" value="NAD(P)-binding Rossmann-like Domain"/>
    <property type="match status" value="1"/>
</dbReference>
<keyword evidence="2" id="KW-0560">Oxidoreductase</keyword>
<dbReference type="Pfam" id="PF13561">
    <property type="entry name" value="adh_short_C2"/>
    <property type="match status" value="1"/>
</dbReference>
<gene>
    <name evidence="3" type="primary">bacC</name>
    <name evidence="3" type="ORF">RHODGE_RHODGE_00552</name>
</gene>
<dbReference type="GO" id="GO:0016491">
    <property type="term" value="F:oxidoreductase activity"/>
    <property type="evidence" value="ECO:0007669"/>
    <property type="project" value="UniProtKB-KW"/>
</dbReference>
<dbReference type="RefSeq" id="WP_129607665.1">
    <property type="nucleotide sequence ID" value="NZ_UWOC01000033.1"/>
</dbReference>
<reference evidence="4" key="1">
    <citation type="submission" date="2018-10" db="EMBL/GenBank/DDBJ databases">
        <authorList>
            <person name="Peiro R."/>
            <person name="Begona"/>
            <person name="Cbmso G."/>
            <person name="Lopez M."/>
            <person name="Gonzalez S."/>
            <person name="Sacristan E."/>
            <person name="Castillo E."/>
        </authorList>
    </citation>
    <scope>NUCLEOTIDE SEQUENCE [LARGE SCALE GENOMIC DNA]</scope>
</reference>
<dbReference type="PROSITE" id="PS00061">
    <property type="entry name" value="ADH_SHORT"/>
    <property type="match status" value="1"/>
</dbReference>
<evidence type="ECO:0000256" key="2">
    <source>
        <dbReference type="ARBA" id="ARBA00023002"/>
    </source>
</evidence>
<protein>
    <submittedName>
        <fullName evidence="3">Dihydroanticapsin 7-dehydrogenase</fullName>
    </submittedName>
</protein>
<comment type="similarity">
    <text evidence="1">Belongs to the short-chain dehydrogenases/reductases (SDR) family.</text>
</comment>
<dbReference type="CDD" id="cd05233">
    <property type="entry name" value="SDR_c"/>
    <property type="match status" value="1"/>
</dbReference>
<comment type="caution">
    <text evidence="3">The sequence shown here is derived from an EMBL/GenBank/DDBJ whole genome shotgun (WGS) entry which is preliminary data.</text>
</comment>
<dbReference type="EMBL" id="UWOC01000033">
    <property type="protein sequence ID" value="VCU07267.1"/>
    <property type="molecule type" value="Genomic_DNA"/>
</dbReference>
<evidence type="ECO:0000313" key="3">
    <source>
        <dbReference type="EMBL" id="VCU07267.1"/>
    </source>
</evidence>
<dbReference type="SUPFAM" id="SSF51735">
    <property type="entry name" value="NAD(P)-binding Rossmann-fold domains"/>
    <property type="match status" value="1"/>
</dbReference>
<accession>A0A3S4BDN5</accession>
<dbReference type="PANTHER" id="PTHR43669:SF8">
    <property type="entry name" value="SHORT-CHAIN TYPE DEHYDROGENASE_REDUCTASE-RELATED"/>
    <property type="match status" value="1"/>
</dbReference>
<dbReference type="NCBIfam" id="NF005559">
    <property type="entry name" value="PRK07231.1"/>
    <property type="match status" value="1"/>
</dbReference>
<dbReference type="OrthoDB" id="7930933at2"/>
<sequence>MGRLAGKVAVVTGAGGGIGGAICRQFAAEGAAVVGLDIAAAQLEAVAATIRAAGGRIVTMVADVAEEATAEAAVAQAVGAFGRLDVVVANAVFDLPLAPLTTLSLADWRRTFAVNLDSAFLLSKHAIPVMEQGGGGSIILVASQQARVARPGRPWYCAAKGALVQLAKAMAVDHSAQNIRVNTLSPGPVETGRYLKNFETVEAARASHHTLLGRLGTPDEVATGAVFLASDESAFMTGSDLLIDGGYTAV</sequence>
<name>A0A3S4BDN5_9BRAD</name>
<evidence type="ECO:0000313" key="4">
    <source>
        <dbReference type="Proteomes" id="UP000289200"/>
    </source>
</evidence>
<dbReference type="PRINTS" id="PR00081">
    <property type="entry name" value="GDHRDH"/>
</dbReference>
<dbReference type="FunFam" id="3.40.50.720:FF:000084">
    <property type="entry name" value="Short-chain dehydrogenase reductase"/>
    <property type="match status" value="1"/>
</dbReference>
<evidence type="ECO:0000256" key="1">
    <source>
        <dbReference type="ARBA" id="ARBA00006484"/>
    </source>
</evidence>
<dbReference type="InterPro" id="IPR002347">
    <property type="entry name" value="SDR_fam"/>
</dbReference>
<proteinExistence type="inferred from homology"/>
<dbReference type="InterPro" id="IPR020904">
    <property type="entry name" value="Sc_DH/Rdtase_CS"/>
</dbReference>
<dbReference type="AlphaFoldDB" id="A0A3S4BDN5"/>
<dbReference type="PANTHER" id="PTHR43669">
    <property type="entry name" value="5-KETO-D-GLUCONATE 5-REDUCTASE"/>
    <property type="match status" value="1"/>
</dbReference>
<dbReference type="Proteomes" id="UP000289200">
    <property type="component" value="Unassembled WGS sequence"/>
</dbReference>